<feature type="chain" id="PRO_5019052669" description="DUF3456 domain-containing protein" evidence="2">
    <location>
        <begin position="24"/>
        <end position="71"/>
    </location>
</feature>
<reference evidence="4 5" key="1">
    <citation type="journal article" date="2018" name="Nat. Ecol. Evol.">
        <title>Shark genomes provide insights into elasmobranch evolution and the origin of vertebrates.</title>
        <authorList>
            <person name="Hara Y"/>
            <person name="Yamaguchi K"/>
            <person name="Onimaru K"/>
            <person name="Kadota M"/>
            <person name="Koyanagi M"/>
            <person name="Keeley SD"/>
            <person name="Tatsumi K"/>
            <person name="Tanaka K"/>
            <person name="Motone F"/>
            <person name="Kageyama Y"/>
            <person name="Nozu R"/>
            <person name="Adachi N"/>
            <person name="Nishimura O"/>
            <person name="Nakagawa R"/>
            <person name="Tanegashima C"/>
            <person name="Kiyatake I"/>
            <person name="Matsumoto R"/>
            <person name="Murakumo K"/>
            <person name="Nishida K"/>
            <person name="Terakita A"/>
            <person name="Kuratani S"/>
            <person name="Sato K"/>
            <person name="Hyodo S Kuraku.S."/>
        </authorList>
    </citation>
    <scope>NUCLEOTIDE SEQUENCE [LARGE SCALE GENOMIC DNA]</scope>
</reference>
<dbReference type="OrthoDB" id="192915at2759"/>
<accession>A0A401RN49</accession>
<gene>
    <name evidence="4" type="ORF">chiPu_0021838</name>
</gene>
<feature type="domain" description="DUF3456" evidence="3">
    <location>
        <begin position="31"/>
        <end position="67"/>
    </location>
</feature>
<comment type="caution">
    <text evidence="4">The sequence shown here is derived from an EMBL/GenBank/DDBJ whole genome shotgun (WGS) entry which is preliminary data.</text>
</comment>
<protein>
    <recommendedName>
        <fullName evidence="3">DUF3456 domain-containing protein</fullName>
    </recommendedName>
</protein>
<feature type="signal peptide" evidence="2">
    <location>
        <begin position="1"/>
        <end position="23"/>
    </location>
</feature>
<dbReference type="OMA" id="CKAIMHE"/>
<dbReference type="GO" id="GO:0005783">
    <property type="term" value="C:endoplasmic reticulum"/>
    <property type="evidence" value="ECO:0007669"/>
    <property type="project" value="TreeGrafter"/>
</dbReference>
<dbReference type="Proteomes" id="UP000287033">
    <property type="component" value="Unassembled WGS sequence"/>
</dbReference>
<feature type="non-terminal residue" evidence="4">
    <location>
        <position position="71"/>
    </location>
</feature>
<comment type="similarity">
    <text evidence="1">Belongs to the canopy family.</text>
</comment>
<organism evidence="4 5">
    <name type="scientific">Chiloscyllium punctatum</name>
    <name type="common">Brownbanded bambooshark</name>
    <name type="synonym">Hemiscyllium punctatum</name>
    <dbReference type="NCBI Taxonomy" id="137246"/>
    <lineage>
        <taxon>Eukaryota</taxon>
        <taxon>Metazoa</taxon>
        <taxon>Chordata</taxon>
        <taxon>Craniata</taxon>
        <taxon>Vertebrata</taxon>
        <taxon>Chondrichthyes</taxon>
        <taxon>Elasmobranchii</taxon>
        <taxon>Galeomorphii</taxon>
        <taxon>Galeoidea</taxon>
        <taxon>Orectolobiformes</taxon>
        <taxon>Hemiscylliidae</taxon>
        <taxon>Chiloscyllium</taxon>
    </lineage>
</organism>
<dbReference type="STRING" id="137246.A0A401RN49"/>
<evidence type="ECO:0000256" key="1">
    <source>
        <dbReference type="ARBA" id="ARBA00007285"/>
    </source>
</evidence>
<evidence type="ECO:0000256" key="2">
    <source>
        <dbReference type="SAM" id="SignalP"/>
    </source>
</evidence>
<dbReference type="PANTHER" id="PTHR13341:SF2">
    <property type="entry name" value="PROTEIN SEELE"/>
    <property type="match status" value="1"/>
</dbReference>
<evidence type="ECO:0000259" key="3">
    <source>
        <dbReference type="Pfam" id="PF11938"/>
    </source>
</evidence>
<dbReference type="AlphaFoldDB" id="A0A401RN49"/>
<keyword evidence="5" id="KW-1185">Reference proteome</keyword>
<keyword evidence="2" id="KW-0732">Signal</keyword>
<dbReference type="InterPro" id="IPR042415">
    <property type="entry name" value="CNPY"/>
</dbReference>
<dbReference type="InterPro" id="IPR021852">
    <property type="entry name" value="DUF3456"/>
</dbReference>
<dbReference type="PANTHER" id="PTHR13341">
    <property type="entry name" value="MIR-INTERACTING SAPOSIN-LIKE PROTEIN"/>
    <property type="match status" value="1"/>
</dbReference>
<dbReference type="Pfam" id="PF11938">
    <property type="entry name" value="DUF3456"/>
    <property type="match status" value="1"/>
</dbReference>
<dbReference type="EMBL" id="BEZZ01004968">
    <property type="protein sequence ID" value="GCC19572.1"/>
    <property type="molecule type" value="Genomic_DNA"/>
</dbReference>
<proteinExistence type="inferred from homology"/>
<evidence type="ECO:0000313" key="5">
    <source>
        <dbReference type="Proteomes" id="UP000287033"/>
    </source>
</evidence>
<name>A0A401RN49_CHIPU</name>
<evidence type="ECO:0000313" key="4">
    <source>
        <dbReference type="EMBL" id="GCC19572.1"/>
    </source>
</evidence>
<sequence length="71" mass="7741">MRFARTAVPMILVVSLCLESCGARRSADLFCGACRALVDELDWEISQVDPTKVIETGSYFLDDDGNPVATT</sequence>